<evidence type="ECO:0000259" key="3">
    <source>
        <dbReference type="Pfam" id="PF00326"/>
    </source>
</evidence>
<evidence type="ECO:0000256" key="2">
    <source>
        <dbReference type="SAM" id="SignalP"/>
    </source>
</evidence>
<keyword evidence="5" id="KW-1185">Reference proteome</keyword>
<evidence type="ECO:0000313" key="4">
    <source>
        <dbReference type="EMBL" id="RDZ29398.1"/>
    </source>
</evidence>
<feature type="chain" id="PRO_5017067491" evidence="2">
    <location>
        <begin position="23"/>
        <end position="267"/>
    </location>
</feature>
<evidence type="ECO:0000313" key="5">
    <source>
        <dbReference type="Proteomes" id="UP000264492"/>
    </source>
</evidence>
<gene>
    <name evidence="4" type="ORF">DX914_10040</name>
</gene>
<dbReference type="Proteomes" id="UP000264492">
    <property type="component" value="Unassembled WGS sequence"/>
</dbReference>
<organism evidence="4 5">
    <name type="scientific">Lysobacter silvisoli</name>
    <dbReference type="NCBI Taxonomy" id="2293254"/>
    <lineage>
        <taxon>Bacteria</taxon>
        <taxon>Pseudomonadati</taxon>
        <taxon>Pseudomonadota</taxon>
        <taxon>Gammaproteobacteria</taxon>
        <taxon>Lysobacterales</taxon>
        <taxon>Lysobacteraceae</taxon>
        <taxon>Lysobacter</taxon>
    </lineage>
</organism>
<dbReference type="SUPFAM" id="SSF53474">
    <property type="entry name" value="alpha/beta-Hydrolases"/>
    <property type="match status" value="1"/>
</dbReference>
<dbReference type="Gene3D" id="3.40.50.1820">
    <property type="entry name" value="alpha/beta hydrolase"/>
    <property type="match status" value="1"/>
</dbReference>
<dbReference type="PROSITE" id="PS51257">
    <property type="entry name" value="PROKAR_LIPOPROTEIN"/>
    <property type="match status" value="1"/>
</dbReference>
<dbReference type="PANTHER" id="PTHR43037">
    <property type="entry name" value="UNNAMED PRODUCT-RELATED"/>
    <property type="match status" value="1"/>
</dbReference>
<dbReference type="InterPro" id="IPR029058">
    <property type="entry name" value="AB_hydrolase_fold"/>
</dbReference>
<accession>A0A371K6A5</accession>
<dbReference type="EMBL" id="QTSU01000001">
    <property type="protein sequence ID" value="RDZ29398.1"/>
    <property type="molecule type" value="Genomic_DNA"/>
</dbReference>
<dbReference type="AlphaFoldDB" id="A0A371K6A5"/>
<comment type="caution">
    <text evidence="4">The sequence shown here is derived from an EMBL/GenBank/DDBJ whole genome shotgun (WGS) entry which is preliminary data.</text>
</comment>
<dbReference type="GO" id="GO:0006508">
    <property type="term" value="P:proteolysis"/>
    <property type="evidence" value="ECO:0007669"/>
    <property type="project" value="InterPro"/>
</dbReference>
<protein>
    <submittedName>
        <fullName evidence="4">Phospholipase</fullName>
    </submittedName>
</protein>
<dbReference type="PANTHER" id="PTHR43037:SF1">
    <property type="entry name" value="BLL1128 PROTEIN"/>
    <property type="match status" value="1"/>
</dbReference>
<dbReference type="GO" id="GO:0008236">
    <property type="term" value="F:serine-type peptidase activity"/>
    <property type="evidence" value="ECO:0007669"/>
    <property type="project" value="InterPro"/>
</dbReference>
<dbReference type="InterPro" id="IPR050955">
    <property type="entry name" value="Plant_Biomass_Hydrol_Est"/>
</dbReference>
<feature type="signal peptide" evidence="2">
    <location>
        <begin position="1"/>
        <end position="22"/>
    </location>
</feature>
<keyword evidence="1 2" id="KW-0732">Signal</keyword>
<dbReference type="InterPro" id="IPR001375">
    <property type="entry name" value="Peptidase_S9_cat"/>
</dbReference>
<feature type="domain" description="Peptidase S9 prolyl oligopeptidase catalytic" evidence="3">
    <location>
        <begin position="111"/>
        <end position="253"/>
    </location>
</feature>
<name>A0A371K6A5_9GAMM</name>
<sequence length="267" mass="29159">MLRPLTARLLAIFLLLALMAVACTHTPASRQHGAFVARSLSVDGREYRYQVFVPSRAAGGAHPPVVLFLHGSGERGDDNQRQVAVGLGPWIGRHVDEFPAIAVFPQSPADRSWTDSTARMALAALDAAIGEFGGDPERVALTGLSRGGYGVYELAMMQPDRFAALVPICGGITAPEQIADLYVHEVATAEVPFAIAAQRLQRIPVWIFHGALDEAVPVQQSRLMAQALRQAGGDVRYTEFAEAGHNAWDPAYATAELWPWLWRQRRR</sequence>
<dbReference type="OrthoDB" id="9764953at2"/>
<dbReference type="Pfam" id="PF00326">
    <property type="entry name" value="Peptidase_S9"/>
    <property type="match status" value="1"/>
</dbReference>
<dbReference type="RefSeq" id="WP_115858836.1">
    <property type="nucleotide sequence ID" value="NZ_QTSU01000001.1"/>
</dbReference>
<evidence type="ECO:0000256" key="1">
    <source>
        <dbReference type="ARBA" id="ARBA00022729"/>
    </source>
</evidence>
<proteinExistence type="predicted"/>
<reference evidence="4 5" key="1">
    <citation type="submission" date="2018-08" db="EMBL/GenBank/DDBJ databases">
        <title>Lysobacter sp. zong2l5, whole genome shotgun sequence.</title>
        <authorList>
            <person name="Zhang X."/>
            <person name="Feng G."/>
            <person name="Zhu H."/>
        </authorList>
    </citation>
    <scope>NUCLEOTIDE SEQUENCE [LARGE SCALE GENOMIC DNA]</scope>
    <source>
        <strain evidence="5">zong2l5</strain>
    </source>
</reference>